<dbReference type="RefSeq" id="WP_335420752.1">
    <property type="nucleotide sequence ID" value="NZ_JBALHR010000002.1"/>
</dbReference>
<dbReference type="InterPro" id="IPR007486">
    <property type="entry name" value="YebE"/>
</dbReference>
<dbReference type="Gene3D" id="1.10.3680.10">
    <property type="entry name" value="TerB-like"/>
    <property type="match status" value="1"/>
</dbReference>
<proteinExistence type="predicted"/>
<protein>
    <submittedName>
        <fullName evidence="1">DUF533 domain-containing protein</fullName>
    </submittedName>
</protein>
<dbReference type="SUPFAM" id="SSF158682">
    <property type="entry name" value="TerB-like"/>
    <property type="match status" value="1"/>
</dbReference>
<dbReference type="Proteomes" id="UP001431963">
    <property type="component" value="Unassembled WGS sequence"/>
</dbReference>
<dbReference type="InterPro" id="IPR029024">
    <property type="entry name" value="TerB-like"/>
</dbReference>
<organism evidence="1 2">
    <name type="scientific">Gemmobacter denitrificans</name>
    <dbReference type="NCBI Taxonomy" id="3123040"/>
    <lineage>
        <taxon>Bacteria</taxon>
        <taxon>Pseudomonadati</taxon>
        <taxon>Pseudomonadota</taxon>
        <taxon>Alphaproteobacteria</taxon>
        <taxon>Rhodobacterales</taxon>
        <taxon>Paracoccaceae</taxon>
        <taxon>Gemmobacter</taxon>
    </lineage>
</organism>
<comment type="caution">
    <text evidence="1">The sequence shown here is derived from an EMBL/GenBank/DDBJ whole genome shotgun (WGS) entry which is preliminary data.</text>
</comment>
<dbReference type="CDD" id="cd07178">
    <property type="entry name" value="terB_like_YebE"/>
    <property type="match status" value="1"/>
</dbReference>
<name>A0ABU8BSE4_9RHOB</name>
<dbReference type="Pfam" id="PF04391">
    <property type="entry name" value="DUF533"/>
    <property type="match status" value="1"/>
</dbReference>
<sequence>MSLVKTLAKVAIGVAVAKGVSHLAKNGLPGMGQTGATRSAGRGTQIGGAGDLLGQLGGMLGGGKGASAGGLGGLLDGLTGGGTASRSRSRQNAPSGLEAMLGGAGGGNLADMLGGLLGGGAAAGGLGGMLTDALQGGTPAQPSRDQELAAALMLRAMIQAAKCDGALDEAEKQKLMQALDGADQAELDFVNAELSAPLDIDGLARQVPQGMEEQVYMVSLSAIDLDNRNEAQYLHGLAQALDLTPDEVNRLHDQAGAARIYG</sequence>
<keyword evidence="2" id="KW-1185">Reference proteome</keyword>
<dbReference type="EMBL" id="JBALHR010000002">
    <property type="protein sequence ID" value="MEH7827607.1"/>
    <property type="molecule type" value="Genomic_DNA"/>
</dbReference>
<evidence type="ECO:0000313" key="1">
    <source>
        <dbReference type="EMBL" id="MEH7827607.1"/>
    </source>
</evidence>
<evidence type="ECO:0000313" key="2">
    <source>
        <dbReference type="Proteomes" id="UP001431963"/>
    </source>
</evidence>
<accession>A0ABU8BSE4</accession>
<gene>
    <name evidence="1" type="ORF">V6590_05570</name>
</gene>
<reference evidence="1" key="1">
    <citation type="submission" date="2024-02" db="EMBL/GenBank/DDBJ databases">
        <title>Genome sequences of strain Gemmobacter sp. JM10B15.</title>
        <authorList>
            <person name="Zhang M."/>
        </authorList>
    </citation>
    <scope>NUCLEOTIDE SEQUENCE</scope>
    <source>
        <strain evidence="1">JM10B15</strain>
    </source>
</reference>